<gene>
    <name evidence="2" type="ORF">C1645_267164</name>
</gene>
<feature type="transmembrane region" description="Helical" evidence="1">
    <location>
        <begin position="115"/>
        <end position="138"/>
    </location>
</feature>
<dbReference type="OrthoDB" id="2345574at2759"/>
<keyword evidence="3" id="KW-1185">Reference proteome</keyword>
<feature type="transmembrane region" description="Helical" evidence="1">
    <location>
        <begin position="81"/>
        <end position="103"/>
    </location>
</feature>
<dbReference type="AlphaFoldDB" id="A0A397TLY0"/>
<evidence type="ECO:0000313" key="3">
    <source>
        <dbReference type="Proteomes" id="UP000265703"/>
    </source>
</evidence>
<evidence type="ECO:0000256" key="1">
    <source>
        <dbReference type="SAM" id="Phobius"/>
    </source>
</evidence>
<keyword evidence="1" id="KW-0472">Membrane</keyword>
<organism evidence="2 3">
    <name type="scientific">Glomus cerebriforme</name>
    <dbReference type="NCBI Taxonomy" id="658196"/>
    <lineage>
        <taxon>Eukaryota</taxon>
        <taxon>Fungi</taxon>
        <taxon>Fungi incertae sedis</taxon>
        <taxon>Mucoromycota</taxon>
        <taxon>Glomeromycotina</taxon>
        <taxon>Glomeromycetes</taxon>
        <taxon>Glomerales</taxon>
        <taxon>Glomeraceae</taxon>
        <taxon>Glomus</taxon>
    </lineage>
</organism>
<name>A0A397TLY0_9GLOM</name>
<dbReference type="EMBL" id="QKYT01000029">
    <property type="protein sequence ID" value="RIA97457.1"/>
    <property type="molecule type" value="Genomic_DNA"/>
</dbReference>
<dbReference type="Proteomes" id="UP000265703">
    <property type="component" value="Unassembled WGS sequence"/>
</dbReference>
<comment type="caution">
    <text evidence="2">The sequence shown here is derived from an EMBL/GenBank/DDBJ whole genome shotgun (WGS) entry which is preliminary data.</text>
</comment>
<accession>A0A397TLY0</accession>
<proteinExistence type="predicted"/>
<protein>
    <recommendedName>
        <fullName evidence="4">Frag1/DRAM/Sfk1 family-domain-containing protein</fullName>
    </recommendedName>
</protein>
<keyword evidence="1" id="KW-1133">Transmembrane helix</keyword>
<sequence>MNALNDTMTAANEPGICQFILFEVMAFPPIIAVATYASGLFYAIPRINSYQHSSTQESYTTSLKVKLNNQTYLPRPHIVSYFYWLFVVLFFIMTSIPLMIAAVAEQNNNNTLKDIFWPIHFLMYAIAFGLLTIVLIYYGRMLVYLAKKLASLSNDEYEKQKYKKFANKMKMFNLTLTFAFLLYILGLTIFAFWRKQIYSHEITNKIFALMIEISSVVAALIIICALFYK</sequence>
<feature type="transmembrane region" description="Helical" evidence="1">
    <location>
        <begin position="20"/>
        <end position="44"/>
    </location>
</feature>
<reference evidence="2 3" key="1">
    <citation type="submission" date="2018-06" db="EMBL/GenBank/DDBJ databases">
        <title>Comparative genomics reveals the genomic features of Rhizophagus irregularis, R. cerebriforme, R. diaphanum and Gigaspora rosea, and their symbiotic lifestyle signature.</title>
        <authorList>
            <person name="Morin E."/>
            <person name="San Clemente H."/>
            <person name="Chen E.C.H."/>
            <person name="De La Providencia I."/>
            <person name="Hainaut M."/>
            <person name="Kuo A."/>
            <person name="Kohler A."/>
            <person name="Murat C."/>
            <person name="Tang N."/>
            <person name="Roy S."/>
            <person name="Loubradou J."/>
            <person name="Henrissat B."/>
            <person name="Grigoriev I.V."/>
            <person name="Corradi N."/>
            <person name="Roux C."/>
            <person name="Martin F.M."/>
        </authorList>
    </citation>
    <scope>NUCLEOTIDE SEQUENCE [LARGE SCALE GENOMIC DNA]</scope>
    <source>
        <strain evidence="2 3">DAOM 227022</strain>
    </source>
</reference>
<evidence type="ECO:0000313" key="2">
    <source>
        <dbReference type="EMBL" id="RIA97457.1"/>
    </source>
</evidence>
<evidence type="ECO:0008006" key="4">
    <source>
        <dbReference type="Google" id="ProtNLM"/>
    </source>
</evidence>
<feature type="transmembrane region" description="Helical" evidence="1">
    <location>
        <begin position="171"/>
        <end position="194"/>
    </location>
</feature>
<keyword evidence="1" id="KW-0812">Transmembrane</keyword>
<feature type="transmembrane region" description="Helical" evidence="1">
    <location>
        <begin position="206"/>
        <end position="228"/>
    </location>
</feature>